<dbReference type="AlphaFoldDB" id="A0AAV4A366"/>
<comment type="similarity">
    <text evidence="2">Belongs to the sulfatase family.</text>
</comment>
<evidence type="ECO:0000259" key="8">
    <source>
        <dbReference type="Pfam" id="PF00884"/>
    </source>
</evidence>
<evidence type="ECO:0000313" key="9">
    <source>
        <dbReference type="EMBL" id="GFO01322.1"/>
    </source>
</evidence>
<feature type="chain" id="PRO_5043696914" evidence="7">
    <location>
        <begin position="22"/>
        <end position="376"/>
    </location>
</feature>
<comment type="caution">
    <text evidence="9">The sequence shown here is derived from an EMBL/GenBank/DDBJ whole genome shotgun (WGS) entry which is preliminary data.</text>
</comment>
<dbReference type="GO" id="GO:0008484">
    <property type="term" value="F:sulfuric ester hydrolase activity"/>
    <property type="evidence" value="ECO:0007669"/>
    <property type="project" value="InterPro"/>
</dbReference>
<keyword evidence="4" id="KW-0378">Hydrolase</keyword>
<dbReference type="PANTHER" id="PTHR10342:SF274">
    <property type="entry name" value="ARYLSULFATASE B"/>
    <property type="match status" value="1"/>
</dbReference>
<comment type="cofactor">
    <cofactor evidence="1">
        <name>Ca(2+)</name>
        <dbReference type="ChEBI" id="CHEBI:29108"/>
    </cofactor>
</comment>
<keyword evidence="6" id="KW-0325">Glycoprotein</keyword>
<accession>A0AAV4A366</accession>
<keyword evidence="5" id="KW-0106">Calcium</keyword>
<dbReference type="InterPro" id="IPR017850">
    <property type="entry name" value="Alkaline_phosphatase_core_sf"/>
</dbReference>
<feature type="non-terminal residue" evidence="9">
    <location>
        <position position="376"/>
    </location>
</feature>
<evidence type="ECO:0000256" key="6">
    <source>
        <dbReference type="ARBA" id="ARBA00023180"/>
    </source>
</evidence>
<dbReference type="Proteomes" id="UP000735302">
    <property type="component" value="Unassembled WGS sequence"/>
</dbReference>
<keyword evidence="7" id="KW-0732">Signal</keyword>
<name>A0AAV4A366_9GAST</name>
<dbReference type="PROSITE" id="PS00523">
    <property type="entry name" value="SULFATASE_1"/>
    <property type="match status" value="1"/>
</dbReference>
<gene>
    <name evidence="9" type="ORF">PoB_002782700</name>
</gene>
<keyword evidence="3" id="KW-0479">Metal-binding</keyword>
<evidence type="ECO:0000256" key="7">
    <source>
        <dbReference type="SAM" id="SignalP"/>
    </source>
</evidence>
<evidence type="ECO:0000256" key="4">
    <source>
        <dbReference type="ARBA" id="ARBA00022801"/>
    </source>
</evidence>
<dbReference type="Gene3D" id="3.40.720.10">
    <property type="entry name" value="Alkaline Phosphatase, subunit A"/>
    <property type="match status" value="1"/>
</dbReference>
<evidence type="ECO:0000256" key="2">
    <source>
        <dbReference type="ARBA" id="ARBA00008779"/>
    </source>
</evidence>
<dbReference type="CDD" id="cd16029">
    <property type="entry name" value="4-S"/>
    <property type="match status" value="1"/>
</dbReference>
<dbReference type="Pfam" id="PF00884">
    <property type="entry name" value="Sulfatase"/>
    <property type="match status" value="1"/>
</dbReference>
<dbReference type="InterPro" id="IPR024607">
    <property type="entry name" value="Sulfatase_CS"/>
</dbReference>
<dbReference type="SUPFAM" id="SSF53649">
    <property type="entry name" value="Alkaline phosphatase-like"/>
    <property type="match status" value="1"/>
</dbReference>
<dbReference type="InterPro" id="IPR047115">
    <property type="entry name" value="ARSB"/>
</dbReference>
<dbReference type="PROSITE" id="PS51257">
    <property type="entry name" value="PROKAR_LIPOPROTEIN"/>
    <property type="match status" value="1"/>
</dbReference>
<reference evidence="9 10" key="1">
    <citation type="journal article" date="2021" name="Elife">
        <title>Chloroplast acquisition without the gene transfer in kleptoplastic sea slugs, Plakobranchus ocellatus.</title>
        <authorList>
            <person name="Maeda T."/>
            <person name="Takahashi S."/>
            <person name="Yoshida T."/>
            <person name="Shimamura S."/>
            <person name="Takaki Y."/>
            <person name="Nagai Y."/>
            <person name="Toyoda A."/>
            <person name="Suzuki Y."/>
            <person name="Arimoto A."/>
            <person name="Ishii H."/>
            <person name="Satoh N."/>
            <person name="Nishiyama T."/>
            <person name="Hasebe M."/>
            <person name="Maruyama T."/>
            <person name="Minagawa J."/>
            <person name="Obokata J."/>
            <person name="Shigenobu S."/>
        </authorList>
    </citation>
    <scope>NUCLEOTIDE SEQUENCE [LARGE SCALE GENOMIC DNA]</scope>
</reference>
<keyword evidence="10" id="KW-1185">Reference proteome</keyword>
<sequence>MDVRSCCVIAAVTILVSCTLCVNTVETDQKIPPHIVFIVADDLGWNDVGWHNPEILTPNLNSLAARGVKLESSYVLPTCTPSRNSFMTGRFAFHTELQRALDPSEPNFLPLKYPTIAEKLKHQGYATHMVGKWHLGYCDEKYTPVRRGFDSFLGFYMGSQGYFNHQRTVTVEETVSSSAMFSSFGHVLMSSFMNVRATGSATGHDFRFNTSIWLKADGQYSTHVFAERAIEVIKRHDRSVPLFLYLPFQAPHSPLEVPKKYELLYSHIDSRIRRVFSGMVSALDEAVGRISDALHETGLMENLLLVFTSDNGGYPFMGGNNMPLRGSKNTNWEGGTRVPTFVYSPTLLQRKGYTSNGLFHAVDWFPTFLDVAGAPP</sequence>
<feature type="signal peptide" evidence="7">
    <location>
        <begin position="1"/>
        <end position="21"/>
    </location>
</feature>
<dbReference type="InterPro" id="IPR000917">
    <property type="entry name" value="Sulfatase_N"/>
</dbReference>
<proteinExistence type="inferred from homology"/>
<protein>
    <submittedName>
        <fullName evidence="9">Sulfatase 1b</fullName>
    </submittedName>
</protein>
<organism evidence="9 10">
    <name type="scientific">Plakobranchus ocellatus</name>
    <dbReference type="NCBI Taxonomy" id="259542"/>
    <lineage>
        <taxon>Eukaryota</taxon>
        <taxon>Metazoa</taxon>
        <taxon>Spiralia</taxon>
        <taxon>Lophotrochozoa</taxon>
        <taxon>Mollusca</taxon>
        <taxon>Gastropoda</taxon>
        <taxon>Heterobranchia</taxon>
        <taxon>Euthyneura</taxon>
        <taxon>Panpulmonata</taxon>
        <taxon>Sacoglossa</taxon>
        <taxon>Placobranchoidea</taxon>
        <taxon>Plakobranchidae</taxon>
        <taxon>Plakobranchus</taxon>
    </lineage>
</organism>
<feature type="domain" description="Sulfatase N-terminal" evidence="8">
    <location>
        <begin position="33"/>
        <end position="374"/>
    </location>
</feature>
<dbReference type="GO" id="GO:0046872">
    <property type="term" value="F:metal ion binding"/>
    <property type="evidence" value="ECO:0007669"/>
    <property type="project" value="UniProtKB-KW"/>
</dbReference>
<evidence type="ECO:0000256" key="3">
    <source>
        <dbReference type="ARBA" id="ARBA00022723"/>
    </source>
</evidence>
<dbReference type="EMBL" id="BLXT01003273">
    <property type="protein sequence ID" value="GFO01322.1"/>
    <property type="molecule type" value="Genomic_DNA"/>
</dbReference>
<evidence type="ECO:0000256" key="1">
    <source>
        <dbReference type="ARBA" id="ARBA00001913"/>
    </source>
</evidence>
<dbReference type="PANTHER" id="PTHR10342">
    <property type="entry name" value="ARYLSULFATASE"/>
    <property type="match status" value="1"/>
</dbReference>
<evidence type="ECO:0000256" key="5">
    <source>
        <dbReference type="ARBA" id="ARBA00022837"/>
    </source>
</evidence>
<dbReference type="PROSITE" id="PS00149">
    <property type="entry name" value="SULFATASE_2"/>
    <property type="match status" value="1"/>
</dbReference>
<evidence type="ECO:0000313" key="10">
    <source>
        <dbReference type="Proteomes" id="UP000735302"/>
    </source>
</evidence>